<name>A0A538TT69_UNCEI</name>
<gene>
    <name evidence="1" type="ORF">E6K78_06005</name>
</gene>
<proteinExistence type="predicted"/>
<evidence type="ECO:0000313" key="2">
    <source>
        <dbReference type="Proteomes" id="UP000316609"/>
    </source>
</evidence>
<dbReference type="PROSITE" id="PS51257">
    <property type="entry name" value="PROKAR_LIPOPROTEIN"/>
    <property type="match status" value="1"/>
</dbReference>
<comment type="caution">
    <text evidence="1">The sequence shown here is derived from an EMBL/GenBank/DDBJ whole genome shotgun (WGS) entry which is preliminary data.</text>
</comment>
<accession>A0A538TT69</accession>
<organism evidence="1 2">
    <name type="scientific">Eiseniibacteriota bacterium</name>
    <dbReference type="NCBI Taxonomy" id="2212470"/>
    <lineage>
        <taxon>Bacteria</taxon>
        <taxon>Candidatus Eiseniibacteriota</taxon>
    </lineage>
</organism>
<sequence>MLARRRSLSILGLTTLAAVIGCGHDAAETLLQPPETFSWCAQPISFSPPSSRWRREAESSGGLQGVRFVLQGGGGQCVTVAAFRVLAERDRRAALQTLIRQADSLSRREFLDKVSLARARTDDPLSEEEAAAALAINAALDRAVSDYLSGSPRFASADLDEALQAASSYEPTLAELLPRVRLRPERMLEPGRWRLGYQRDTTIGDLAAFASDDTLITPERPLLYRQVFWVVNRCAFKVTYQGTPENRETFDRLVGSADAVAFVSLLLATAQGCSHPGLQGVRVGHHDVRLVSPAGWEHLDHGREQIFRRGEMVLVLEDLGPATREGLVRELRDARRIADQGRIEDAFSRVRDLTGAPFFLASSHQEAEFWRPWNEVAALHGGASRRDIDQAFEALIENTSFLPPVTPDGWAAYALPEGWAAYALHRTMDTRRRQIARQARRTLPSGEWVDVDTWDRVTHLDRHRLACLDHRGYLLVLAIDRGPVERAAPVFEALLTSIEVAP</sequence>
<dbReference type="EMBL" id="VBOY01000053">
    <property type="protein sequence ID" value="TMQ66833.1"/>
    <property type="molecule type" value="Genomic_DNA"/>
</dbReference>
<dbReference type="Proteomes" id="UP000316609">
    <property type="component" value="Unassembled WGS sequence"/>
</dbReference>
<evidence type="ECO:0000313" key="1">
    <source>
        <dbReference type="EMBL" id="TMQ66833.1"/>
    </source>
</evidence>
<protein>
    <submittedName>
        <fullName evidence="1">Uncharacterized protein</fullName>
    </submittedName>
</protein>
<dbReference type="AlphaFoldDB" id="A0A538TT69"/>
<reference evidence="1 2" key="1">
    <citation type="journal article" date="2019" name="Nat. Microbiol.">
        <title>Mediterranean grassland soil C-N compound turnover is dependent on rainfall and depth, and is mediated by genomically divergent microorganisms.</title>
        <authorList>
            <person name="Diamond S."/>
            <person name="Andeer P.F."/>
            <person name="Li Z."/>
            <person name="Crits-Christoph A."/>
            <person name="Burstein D."/>
            <person name="Anantharaman K."/>
            <person name="Lane K.R."/>
            <person name="Thomas B.C."/>
            <person name="Pan C."/>
            <person name="Northen T.R."/>
            <person name="Banfield J.F."/>
        </authorList>
    </citation>
    <scope>NUCLEOTIDE SEQUENCE [LARGE SCALE GENOMIC DNA]</scope>
    <source>
        <strain evidence="1">WS_8</strain>
    </source>
</reference>